<accession>A0A844D3X5</accession>
<keyword evidence="2" id="KW-1185">Reference proteome</keyword>
<gene>
    <name evidence="1" type="ORF">GJ698_22260</name>
</gene>
<reference evidence="1 2" key="1">
    <citation type="submission" date="2019-11" db="EMBL/GenBank/DDBJ databases">
        <title>Novel species isolated from a subtropical stream in China.</title>
        <authorList>
            <person name="Lu H."/>
        </authorList>
    </citation>
    <scope>NUCLEOTIDE SEQUENCE [LARGE SCALE GENOMIC DNA]</scope>
    <source>
        <strain evidence="1 2">FT26W</strain>
    </source>
</reference>
<dbReference type="RefSeq" id="WP_154360053.1">
    <property type="nucleotide sequence ID" value="NZ_WKJL01000019.1"/>
</dbReference>
<name>A0A844D3X5_9BURK</name>
<evidence type="ECO:0000313" key="2">
    <source>
        <dbReference type="Proteomes" id="UP000439986"/>
    </source>
</evidence>
<comment type="caution">
    <text evidence="1">The sequence shown here is derived from an EMBL/GenBank/DDBJ whole genome shotgun (WGS) entry which is preliminary data.</text>
</comment>
<dbReference type="AlphaFoldDB" id="A0A844D3X5"/>
<protein>
    <submittedName>
        <fullName evidence="1">Uncharacterized protein</fullName>
    </submittedName>
</protein>
<evidence type="ECO:0000313" key="1">
    <source>
        <dbReference type="EMBL" id="MRW86798.1"/>
    </source>
</evidence>
<dbReference type="EMBL" id="WKJL01000019">
    <property type="protein sequence ID" value="MRW86798.1"/>
    <property type="molecule type" value="Genomic_DNA"/>
</dbReference>
<sequence>MQIQDIRRQNLRQLIRDSYGDSQARFIDETGENQGEISGLLRTKSFGEKKARNLEKKAGLTAGWLDRPISQADEVAAPPEAQKGPSMGAPLVPVIPLGQIEKGKAALVYVDMAELELLTNYRQATDVGRSSIMIAAEVSEKRFVTVIGNQS</sequence>
<organism evidence="1 2">
    <name type="scientific">Duganella aquatilis</name>
    <dbReference type="NCBI Taxonomy" id="2666082"/>
    <lineage>
        <taxon>Bacteria</taxon>
        <taxon>Pseudomonadati</taxon>
        <taxon>Pseudomonadota</taxon>
        <taxon>Betaproteobacteria</taxon>
        <taxon>Burkholderiales</taxon>
        <taxon>Oxalobacteraceae</taxon>
        <taxon>Telluria group</taxon>
        <taxon>Duganella</taxon>
    </lineage>
</organism>
<dbReference type="Proteomes" id="UP000439986">
    <property type="component" value="Unassembled WGS sequence"/>
</dbReference>
<proteinExistence type="predicted"/>